<dbReference type="AlphaFoldDB" id="A0A6B0UXQ8"/>
<evidence type="ECO:0000256" key="1">
    <source>
        <dbReference type="SAM" id="MobiDB-lite"/>
    </source>
</evidence>
<reference evidence="3" key="1">
    <citation type="submission" date="2019-12" db="EMBL/GenBank/DDBJ databases">
        <title>An insight into the sialome of adult female Ixodes ricinus ticks feeding for 6 days.</title>
        <authorList>
            <person name="Perner J."/>
            <person name="Ribeiro J.M.C."/>
        </authorList>
    </citation>
    <scope>NUCLEOTIDE SEQUENCE</scope>
    <source>
        <strain evidence="3">Semi-engorged</strain>
        <tissue evidence="3">Salivary glands</tissue>
    </source>
</reference>
<dbReference type="EMBL" id="GIFC01012630">
    <property type="protein sequence ID" value="MXU94713.1"/>
    <property type="molecule type" value="Transcribed_RNA"/>
</dbReference>
<protein>
    <submittedName>
        <fullName evidence="3">Putative conserved protein with signal anchor</fullName>
    </submittedName>
</protein>
<feature type="compositionally biased region" description="Polar residues" evidence="1">
    <location>
        <begin position="127"/>
        <end position="136"/>
    </location>
</feature>
<organism evidence="3">
    <name type="scientific">Ixodes ricinus</name>
    <name type="common">Common tick</name>
    <name type="synonym">Acarus ricinus</name>
    <dbReference type="NCBI Taxonomy" id="34613"/>
    <lineage>
        <taxon>Eukaryota</taxon>
        <taxon>Metazoa</taxon>
        <taxon>Ecdysozoa</taxon>
        <taxon>Arthropoda</taxon>
        <taxon>Chelicerata</taxon>
        <taxon>Arachnida</taxon>
        <taxon>Acari</taxon>
        <taxon>Parasitiformes</taxon>
        <taxon>Ixodida</taxon>
        <taxon>Ixodoidea</taxon>
        <taxon>Ixodidae</taxon>
        <taxon>Ixodinae</taxon>
        <taxon>Ixodes</taxon>
    </lineage>
</organism>
<keyword evidence="2" id="KW-1133">Transmembrane helix</keyword>
<feature type="region of interest" description="Disordered" evidence="1">
    <location>
        <begin position="49"/>
        <end position="98"/>
    </location>
</feature>
<accession>A0A6B0UXQ8</accession>
<keyword evidence="2" id="KW-0812">Transmembrane</keyword>
<evidence type="ECO:0000313" key="3">
    <source>
        <dbReference type="EMBL" id="MXU94713.1"/>
    </source>
</evidence>
<dbReference type="PROSITE" id="PS51257">
    <property type="entry name" value="PROKAR_LIPOPROTEIN"/>
    <property type="match status" value="1"/>
</dbReference>
<keyword evidence="2" id="KW-0472">Membrane</keyword>
<name>A0A6B0UXQ8_IXORI</name>
<feature type="transmembrane region" description="Helical" evidence="2">
    <location>
        <begin position="12"/>
        <end position="33"/>
    </location>
</feature>
<evidence type="ECO:0000256" key="2">
    <source>
        <dbReference type="SAM" id="Phobius"/>
    </source>
</evidence>
<feature type="region of interest" description="Disordered" evidence="1">
    <location>
        <begin position="122"/>
        <end position="142"/>
    </location>
</feature>
<sequence>MHPARRGMDSETAFVIAIIVVFIVIGIFVFIYACCVTEEKLKNATKRKASEKKATSAAAAQPAPTPAPVAPSPASEAKRPPPDPPLPSPSGSERKQEVLLSVQTATNQEALPAYLPSLIPPAAELSPRSTPTSAQHLANGKNHIALAVTPERRESLSKVSESVCTVHL</sequence>
<proteinExistence type="predicted"/>